<evidence type="ECO:0000256" key="2">
    <source>
        <dbReference type="ARBA" id="ARBA00006153"/>
    </source>
</evidence>
<evidence type="ECO:0000256" key="6">
    <source>
        <dbReference type="ARBA" id="ARBA00022801"/>
    </source>
</evidence>
<dbReference type="InterPro" id="IPR017580">
    <property type="entry name" value="OHCU_decarboxylase-1"/>
</dbReference>
<proteinExistence type="inferred from homology"/>
<dbReference type="PANTHER" id="PTHR32494">
    <property type="entry name" value="ALLANTOATE DEIMINASE-RELATED"/>
    <property type="match status" value="1"/>
</dbReference>
<gene>
    <name evidence="10" type="primary">uraD</name>
    <name evidence="10" type="ORF">DW355_16380</name>
</gene>
<dbReference type="InterPro" id="IPR036778">
    <property type="entry name" value="OHCU_decarboxylase_sf"/>
</dbReference>
<comment type="subunit">
    <text evidence="3">Homodimer.</text>
</comment>
<comment type="similarity">
    <text evidence="2">Belongs to the peptidase M20 family.</text>
</comment>
<dbReference type="GO" id="GO:0006144">
    <property type="term" value="P:purine nucleobase metabolic process"/>
    <property type="evidence" value="ECO:0007669"/>
    <property type="project" value="UniProtKB-KW"/>
</dbReference>
<dbReference type="Gene3D" id="3.30.70.360">
    <property type="match status" value="1"/>
</dbReference>
<keyword evidence="7" id="KW-0464">Manganese</keyword>
<dbReference type="NCBIfam" id="TIGR01879">
    <property type="entry name" value="hydantase"/>
    <property type="match status" value="1"/>
</dbReference>
<dbReference type="Pfam" id="PF09349">
    <property type="entry name" value="OHCU_decarbox"/>
    <property type="match status" value="1"/>
</dbReference>
<dbReference type="GO" id="GO:0046872">
    <property type="term" value="F:metal ion binding"/>
    <property type="evidence" value="ECO:0007669"/>
    <property type="project" value="UniProtKB-KW"/>
</dbReference>
<dbReference type="SUPFAM" id="SSF53187">
    <property type="entry name" value="Zn-dependent exopeptidases"/>
    <property type="match status" value="1"/>
</dbReference>
<dbReference type="RefSeq" id="WP_131281712.1">
    <property type="nucleotide sequence ID" value="NZ_CP031395.1"/>
</dbReference>
<name>A0A4P6ULK3_9BURK</name>
<accession>A0A4P6ULK3</accession>
<dbReference type="SUPFAM" id="SSF158694">
    <property type="entry name" value="UraD-Like"/>
    <property type="match status" value="1"/>
</dbReference>
<dbReference type="InterPro" id="IPR018020">
    <property type="entry name" value="OHCU_decarboxylase"/>
</dbReference>
<sequence length="607" mass="65704">MSLTLEQLNTPPLPQACALLDGLYEHSPWIVERALAQRPFATLAALQQACIRVLEAEGQATQGAAEVALIRSHPELASKAAIARTLTAESNHEQSTAGLTHCTPEEFATLQKLNADYKARFGWPFILAVRGPRGTGLTRQQIIATFERRLHGHPDAERSESIRQIHRIAELRLQDKFGTSSPFHPALGQRVWDWQETLAAHGEPDYLARGELTVTYLSEAHRACATQIAQTMREAGCDSVTIDAVGNVVGRYEGEGWETGNPVSGPDAKTLLTGSHYDTVHNGGKYDGRLGIYVPLACVQQLHAQKKRLPHALEIVAFAEEEGQRYKATFLASSALTGSFDPTWLEQQDAAGITMRAAMQAAGLPGTLDAISALRRDPVRYLGFVEVHIEQGPVLNQQQLPLGVVTSINGSVRLLGEVIGLASHAGTTPMSMRADAAAAVAELILHVEQAATHRHRGSVGTVGKLEVPSGSINVVPGRCRFSLDLRAPTDAQRDALLADAQEGLRAICERRGLRYTLEETMRASAAPSSPEWQARWEAAVAAQGLPVLRLPSGAGHDAMKLHDILPQAMLFVRGENNGISHNPLESSTAEDMDLAVRAFQHLLTQLA</sequence>
<dbReference type="GO" id="GO:0000255">
    <property type="term" value="P:allantoin metabolic process"/>
    <property type="evidence" value="ECO:0007669"/>
    <property type="project" value="InterPro"/>
</dbReference>
<evidence type="ECO:0000256" key="3">
    <source>
        <dbReference type="ARBA" id="ARBA00011738"/>
    </source>
</evidence>
<evidence type="ECO:0000313" key="11">
    <source>
        <dbReference type="Proteomes" id="UP000292939"/>
    </source>
</evidence>
<evidence type="ECO:0000256" key="7">
    <source>
        <dbReference type="ARBA" id="ARBA00023211"/>
    </source>
</evidence>
<dbReference type="Gene3D" id="3.40.630.10">
    <property type="entry name" value="Zn peptidases"/>
    <property type="match status" value="1"/>
</dbReference>
<evidence type="ECO:0000256" key="5">
    <source>
        <dbReference type="ARBA" id="ARBA00022723"/>
    </source>
</evidence>
<dbReference type="KEGG" id="hgr:DW355_16380"/>
<evidence type="ECO:0000259" key="8">
    <source>
        <dbReference type="Pfam" id="PF07687"/>
    </source>
</evidence>
<dbReference type="GO" id="GO:0019628">
    <property type="term" value="P:urate catabolic process"/>
    <property type="evidence" value="ECO:0007669"/>
    <property type="project" value="UniProtKB-UniPathway"/>
</dbReference>
<dbReference type="EC" id="4.1.1.97" evidence="10"/>
<reference evidence="10 11" key="1">
    <citation type="submission" date="2018-07" db="EMBL/GenBank/DDBJ databases">
        <title>Exploring interactions and the metabolic potential of the ultra-small soil bacteria Hylemonella gracilis.</title>
        <authorList>
            <person name="Tyc O."/>
            <person name="Kulkarni P."/>
            <person name="Gawehns F."/>
            <person name="Hundscheid M."/>
            <person name="Zweers H."/>
            <person name="Garbeva P."/>
        </authorList>
    </citation>
    <scope>NUCLEOTIDE SEQUENCE [LARGE SCALE GENOMIC DNA]</scope>
    <source>
        <strain evidence="10 11">NS1</strain>
    </source>
</reference>
<dbReference type="SUPFAM" id="SSF55031">
    <property type="entry name" value="Bacterial exopeptidase dimerisation domain"/>
    <property type="match status" value="1"/>
</dbReference>
<dbReference type="InterPro" id="IPR011650">
    <property type="entry name" value="Peptidase_M20_dimer"/>
</dbReference>
<keyword evidence="5" id="KW-0479">Metal-binding</keyword>
<evidence type="ECO:0000256" key="4">
    <source>
        <dbReference type="ARBA" id="ARBA00022631"/>
    </source>
</evidence>
<comment type="cofactor">
    <cofactor evidence="1">
        <name>Mn(2+)</name>
        <dbReference type="ChEBI" id="CHEBI:29035"/>
    </cofactor>
</comment>
<dbReference type="InterPro" id="IPR010158">
    <property type="entry name" value="Amidase_Cbmase"/>
</dbReference>
<dbReference type="EMBL" id="CP031395">
    <property type="protein sequence ID" value="QBK06082.1"/>
    <property type="molecule type" value="Genomic_DNA"/>
</dbReference>
<feature type="domain" description="Oxo-4-hydroxy-4-carboxy-5-ureidoimidazoline decarboxylase" evidence="9">
    <location>
        <begin position="14"/>
        <end position="174"/>
    </location>
</feature>
<dbReference type="AlphaFoldDB" id="A0A4P6ULK3"/>
<keyword evidence="6" id="KW-0378">Hydrolase</keyword>
<dbReference type="PANTHER" id="PTHR32494:SF19">
    <property type="entry name" value="ALLANTOATE DEIMINASE-RELATED"/>
    <property type="match status" value="1"/>
</dbReference>
<keyword evidence="4" id="KW-0659">Purine metabolism</keyword>
<dbReference type="GO" id="GO:0051997">
    <property type="term" value="F:2-oxo-4-hydroxy-4-carboxy-5-ureidoimidazoline decarboxylase activity"/>
    <property type="evidence" value="ECO:0007669"/>
    <property type="project" value="UniProtKB-EC"/>
</dbReference>
<evidence type="ECO:0000259" key="9">
    <source>
        <dbReference type="Pfam" id="PF09349"/>
    </source>
</evidence>
<dbReference type="CDD" id="cd03884">
    <property type="entry name" value="M20_bAS"/>
    <property type="match status" value="1"/>
</dbReference>
<evidence type="ECO:0000313" key="10">
    <source>
        <dbReference type="EMBL" id="QBK06082.1"/>
    </source>
</evidence>
<dbReference type="Pfam" id="PF07687">
    <property type="entry name" value="M20_dimer"/>
    <property type="match status" value="1"/>
</dbReference>
<organism evidence="10 11">
    <name type="scientific">Hylemonella gracilis</name>
    <dbReference type="NCBI Taxonomy" id="80880"/>
    <lineage>
        <taxon>Bacteria</taxon>
        <taxon>Pseudomonadati</taxon>
        <taxon>Pseudomonadota</taxon>
        <taxon>Betaproteobacteria</taxon>
        <taxon>Burkholderiales</taxon>
        <taxon>Comamonadaceae</taxon>
        <taxon>Hylemonella</taxon>
    </lineage>
</organism>
<dbReference type="Proteomes" id="UP000292939">
    <property type="component" value="Chromosome"/>
</dbReference>
<dbReference type="Pfam" id="PF01546">
    <property type="entry name" value="Peptidase_M20"/>
    <property type="match status" value="1"/>
</dbReference>
<dbReference type="GO" id="GO:0016813">
    <property type="term" value="F:hydrolase activity, acting on carbon-nitrogen (but not peptide) bonds, in linear amidines"/>
    <property type="evidence" value="ECO:0007669"/>
    <property type="project" value="InterPro"/>
</dbReference>
<feature type="domain" description="Peptidase M20 dimerisation" evidence="8">
    <location>
        <begin position="415"/>
        <end position="507"/>
    </location>
</feature>
<dbReference type="OrthoDB" id="9808195at2"/>
<dbReference type="Gene3D" id="1.10.3330.10">
    <property type="entry name" value="Oxo-4-hydroxy-4-carboxy-5-ureidoimidazoline decarboxylase"/>
    <property type="match status" value="1"/>
</dbReference>
<protein>
    <submittedName>
        <fullName evidence="10">2-oxo-4-hydroxy-4-carboxy-5-ureidoimidazoline decarboxylase</fullName>
        <ecNumber evidence="10">4.1.1.97</ecNumber>
    </submittedName>
</protein>
<evidence type="ECO:0000256" key="1">
    <source>
        <dbReference type="ARBA" id="ARBA00001936"/>
    </source>
</evidence>
<keyword evidence="10" id="KW-0456">Lyase</keyword>
<dbReference type="NCBIfam" id="TIGR03164">
    <property type="entry name" value="UHCUDC"/>
    <property type="match status" value="1"/>
</dbReference>
<dbReference type="UniPathway" id="UPA00394">
    <property type="reaction ID" value="UER00652"/>
</dbReference>
<dbReference type="InterPro" id="IPR036264">
    <property type="entry name" value="Bact_exopeptidase_dim_dom"/>
</dbReference>
<dbReference type="InterPro" id="IPR002933">
    <property type="entry name" value="Peptidase_M20"/>
</dbReference>